<dbReference type="Gramene" id="TKW15220">
    <property type="protein sequence ID" value="TKW15220"/>
    <property type="gene ID" value="SEVIR_5G222450v2"/>
</dbReference>
<gene>
    <name evidence="2" type="ORF">SEVIR_5G222450v2</name>
</gene>
<protein>
    <submittedName>
        <fullName evidence="2">Uncharacterized protein</fullName>
    </submittedName>
</protein>
<name>A0A4U6UGJ9_SETVI</name>
<reference evidence="2" key="1">
    <citation type="submission" date="2019-03" db="EMBL/GenBank/DDBJ databases">
        <title>WGS assembly of Setaria viridis.</title>
        <authorList>
            <person name="Huang P."/>
            <person name="Jenkins J."/>
            <person name="Grimwood J."/>
            <person name="Barry K."/>
            <person name="Healey A."/>
            <person name="Mamidi S."/>
            <person name="Sreedasyam A."/>
            <person name="Shu S."/>
            <person name="Feldman M."/>
            <person name="Wu J."/>
            <person name="Yu Y."/>
            <person name="Chen C."/>
            <person name="Johnson J."/>
            <person name="Rokhsar D."/>
            <person name="Baxter I."/>
            <person name="Schmutz J."/>
            <person name="Brutnell T."/>
            <person name="Kellogg E."/>
        </authorList>
    </citation>
    <scope>NUCLEOTIDE SEQUENCE [LARGE SCALE GENOMIC DNA]</scope>
</reference>
<dbReference type="Proteomes" id="UP000298652">
    <property type="component" value="Chromosome 5"/>
</dbReference>
<organism evidence="2 3">
    <name type="scientific">Setaria viridis</name>
    <name type="common">Green bristlegrass</name>
    <name type="synonym">Setaria italica subsp. viridis</name>
    <dbReference type="NCBI Taxonomy" id="4556"/>
    <lineage>
        <taxon>Eukaryota</taxon>
        <taxon>Viridiplantae</taxon>
        <taxon>Streptophyta</taxon>
        <taxon>Embryophyta</taxon>
        <taxon>Tracheophyta</taxon>
        <taxon>Spermatophyta</taxon>
        <taxon>Magnoliopsida</taxon>
        <taxon>Liliopsida</taxon>
        <taxon>Poales</taxon>
        <taxon>Poaceae</taxon>
        <taxon>PACMAD clade</taxon>
        <taxon>Panicoideae</taxon>
        <taxon>Panicodae</taxon>
        <taxon>Paniceae</taxon>
        <taxon>Cenchrinae</taxon>
        <taxon>Setaria</taxon>
    </lineage>
</organism>
<sequence>MASPFPSLSPSLAPCPQSTSRHRRRPPSTPAASSQWTPPHRPTPMHAGAPIPTPAPTPTRRSSGFLGPAGAAGLRYPPRAPPLPSGPLHSLTRLTARHLLPLRPPGRCLEAVRWSAAQERKAHMHDPTGLRLQRQSRSVRWCLA</sequence>
<evidence type="ECO:0000313" key="2">
    <source>
        <dbReference type="EMBL" id="TKW15220.1"/>
    </source>
</evidence>
<evidence type="ECO:0000256" key="1">
    <source>
        <dbReference type="SAM" id="MobiDB-lite"/>
    </source>
</evidence>
<evidence type="ECO:0000313" key="3">
    <source>
        <dbReference type="Proteomes" id="UP000298652"/>
    </source>
</evidence>
<dbReference type="AlphaFoldDB" id="A0A4U6UGJ9"/>
<accession>A0A4U6UGJ9</accession>
<dbReference type="EMBL" id="CM016556">
    <property type="protein sequence ID" value="TKW15220.1"/>
    <property type="molecule type" value="Genomic_DNA"/>
</dbReference>
<feature type="compositionally biased region" description="Low complexity" evidence="1">
    <location>
        <begin position="1"/>
        <end position="19"/>
    </location>
</feature>
<keyword evidence="3" id="KW-1185">Reference proteome</keyword>
<feature type="compositionally biased region" description="Low complexity" evidence="1">
    <location>
        <begin position="66"/>
        <end position="77"/>
    </location>
</feature>
<feature type="region of interest" description="Disordered" evidence="1">
    <location>
        <begin position="1"/>
        <end position="89"/>
    </location>
</feature>
<proteinExistence type="predicted"/>